<dbReference type="Gene3D" id="1.10.30.50">
    <property type="match status" value="1"/>
</dbReference>
<keyword evidence="4" id="KW-1185">Reference proteome</keyword>
<evidence type="ECO:0000259" key="2">
    <source>
        <dbReference type="SMART" id="SM00507"/>
    </source>
</evidence>
<gene>
    <name evidence="3" type="ORF">GBA65_14985</name>
</gene>
<feature type="region of interest" description="Disordered" evidence="1">
    <location>
        <begin position="67"/>
        <end position="94"/>
    </location>
</feature>
<dbReference type="GO" id="GO:0008270">
    <property type="term" value="F:zinc ion binding"/>
    <property type="evidence" value="ECO:0007669"/>
    <property type="project" value="InterPro"/>
</dbReference>
<dbReference type="InterPro" id="IPR003615">
    <property type="entry name" value="HNH_nuc"/>
</dbReference>
<reference evidence="3 4" key="1">
    <citation type="submission" date="2019-10" db="EMBL/GenBank/DDBJ databases">
        <title>Rubrobacter sp nov SCSIO 52915 isolated from a deep-sea sediment in the South China Sea.</title>
        <authorList>
            <person name="Chen R.W."/>
        </authorList>
    </citation>
    <scope>NUCLEOTIDE SEQUENCE [LARGE SCALE GENOMIC DNA]</scope>
    <source>
        <strain evidence="3 4">SCSIO 52915</strain>
    </source>
</reference>
<dbReference type="SMART" id="SM00507">
    <property type="entry name" value="HNHc"/>
    <property type="match status" value="1"/>
</dbReference>
<dbReference type="SUPFAM" id="SSF54060">
    <property type="entry name" value="His-Me finger endonucleases"/>
    <property type="match status" value="1"/>
</dbReference>
<dbReference type="EMBL" id="CP045121">
    <property type="protein sequence ID" value="QIN79611.1"/>
    <property type="molecule type" value="Genomic_DNA"/>
</dbReference>
<dbReference type="InterPro" id="IPR002711">
    <property type="entry name" value="HNH"/>
</dbReference>
<organism evidence="3 4">
    <name type="scientific">Rubrobacter marinus</name>
    <dbReference type="NCBI Taxonomy" id="2653852"/>
    <lineage>
        <taxon>Bacteria</taxon>
        <taxon>Bacillati</taxon>
        <taxon>Actinomycetota</taxon>
        <taxon>Rubrobacteria</taxon>
        <taxon>Rubrobacterales</taxon>
        <taxon>Rubrobacteraceae</taxon>
        <taxon>Rubrobacter</taxon>
    </lineage>
</organism>
<dbReference type="InterPro" id="IPR044925">
    <property type="entry name" value="His-Me_finger_sf"/>
</dbReference>
<dbReference type="Proteomes" id="UP000502706">
    <property type="component" value="Chromosome"/>
</dbReference>
<dbReference type="AlphaFoldDB" id="A0A6G8PZH0"/>
<evidence type="ECO:0000313" key="3">
    <source>
        <dbReference type="EMBL" id="QIN79611.1"/>
    </source>
</evidence>
<evidence type="ECO:0000313" key="4">
    <source>
        <dbReference type="Proteomes" id="UP000502706"/>
    </source>
</evidence>
<proteinExistence type="predicted"/>
<dbReference type="GO" id="GO:0003676">
    <property type="term" value="F:nucleic acid binding"/>
    <property type="evidence" value="ECO:0007669"/>
    <property type="project" value="InterPro"/>
</dbReference>
<dbReference type="CDD" id="cd00085">
    <property type="entry name" value="HNHc"/>
    <property type="match status" value="1"/>
</dbReference>
<feature type="compositionally biased region" description="Basic and acidic residues" evidence="1">
    <location>
        <begin position="69"/>
        <end position="94"/>
    </location>
</feature>
<dbReference type="GO" id="GO:0004519">
    <property type="term" value="F:endonuclease activity"/>
    <property type="evidence" value="ECO:0007669"/>
    <property type="project" value="InterPro"/>
</dbReference>
<dbReference type="KEGG" id="rmar:GBA65_14985"/>
<dbReference type="Pfam" id="PF01844">
    <property type="entry name" value="HNH"/>
    <property type="match status" value="1"/>
</dbReference>
<feature type="domain" description="HNH nuclease" evidence="2">
    <location>
        <begin position="138"/>
        <end position="189"/>
    </location>
</feature>
<accession>A0A6G8PZH0</accession>
<evidence type="ECO:0000256" key="1">
    <source>
        <dbReference type="SAM" id="MobiDB-lite"/>
    </source>
</evidence>
<name>A0A6G8PZH0_9ACTN</name>
<sequence>MRRKYIKGRRCVACSKLKPLSCFKTFARKIGEAARPPVCSACEPTVGTPTAEQWRDRLRKRGLVLPPEQAERKREYERERAKRPDQKARKKEWADAHPEYGEEYGKRWRAANPDAVHGYNRAYRAQQAAAEGSHTAEEVAQMYRDQDGLCAYCEAELEGVFHVEHMVPLSRSGDDGWWNIALACPPCNLGKGRRTAEEFVNA</sequence>
<protein>
    <recommendedName>
        <fullName evidence="2">HNH nuclease domain-containing protein</fullName>
    </recommendedName>
</protein>